<feature type="domain" description="HTH luxR-type" evidence="4">
    <location>
        <begin position="199"/>
        <end position="264"/>
    </location>
</feature>
<dbReference type="PANTHER" id="PTHR44688:SF16">
    <property type="entry name" value="DNA-BINDING TRANSCRIPTIONAL ACTIVATOR DEVR_DOSR"/>
    <property type="match status" value="1"/>
</dbReference>
<dbReference type="InterPro" id="IPR036388">
    <property type="entry name" value="WH-like_DNA-bd_sf"/>
</dbReference>
<accession>A0A936YW02</accession>
<dbReference type="PRINTS" id="PR00038">
    <property type="entry name" value="HTHLUXR"/>
</dbReference>
<dbReference type="InterPro" id="IPR000792">
    <property type="entry name" value="Tscrpt_reg_LuxR_C"/>
</dbReference>
<dbReference type="Pfam" id="PF00196">
    <property type="entry name" value="GerE"/>
    <property type="match status" value="1"/>
</dbReference>
<name>A0A936YW02_9HYPH</name>
<protein>
    <recommendedName>
        <fullName evidence="4">HTH luxR-type domain-containing protein</fullName>
    </recommendedName>
</protein>
<proteinExistence type="predicted"/>
<dbReference type="GO" id="GO:0003677">
    <property type="term" value="F:DNA binding"/>
    <property type="evidence" value="ECO:0007669"/>
    <property type="project" value="UniProtKB-KW"/>
</dbReference>
<organism evidence="5 6">
    <name type="scientific">Rhizobium setariae</name>
    <dbReference type="NCBI Taxonomy" id="2801340"/>
    <lineage>
        <taxon>Bacteria</taxon>
        <taxon>Pseudomonadati</taxon>
        <taxon>Pseudomonadota</taxon>
        <taxon>Alphaproteobacteria</taxon>
        <taxon>Hyphomicrobiales</taxon>
        <taxon>Rhizobiaceae</taxon>
        <taxon>Rhizobium/Agrobacterium group</taxon>
        <taxon>Rhizobium</taxon>
    </lineage>
</organism>
<sequence length="274" mass="30514">MELHHAIEPLGDMVSLIGSRNFGAGFYRIANDLIGIDHCTVFMCANDTPRTLVAEANCQKTSERVRSLADIYIREAYRSDPVWGTFDNAPRSDCAAFLLSPTELVDERYRREFYDKPNIKHEIALTTIINGDRIYAGFYRENGRPDFSGKSVEILKQCGRAIMQVLHKHAEISILTGTALGESKPITQKALLERVRSAILADNGQLTAREAEICASIVLGYTVLGISMNLGISINTVATHRKRAYAKLRVCSQNELFARYFSVVENNLGAARPN</sequence>
<dbReference type="SMART" id="SM00421">
    <property type="entry name" value="HTH_LUXR"/>
    <property type="match status" value="1"/>
</dbReference>
<reference evidence="5" key="1">
    <citation type="submission" date="2021-01" db="EMBL/GenBank/DDBJ databases">
        <title>Rhizobium sp. strain KVB221 16S ribosomal RNA gene Genome sequencing and assembly.</title>
        <authorList>
            <person name="Kang M."/>
        </authorList>
    </citation>
    <scope>NUCLEOTIDE SEQUENCE</scope>
    <source>
        <strain evidence="5">KVB221</strain>
    </source>
</reference>
<dbReference type="PROSITE" id="PS00622">
    <property type="entry name" value="HTH_LUXR_1"/>
    <property type="match status" value="1"/>
</dbReference>
<comment type="caution">
    <text evidence="5">The sequence shown here is derived from an EMBL/GenBank/DDBJ whole genome shotgun (WGS) entry which is preliminary data.</text>
</comment>
<dbReference type="RefSeq" id="WP_201662242.1">
    <property type="nucleotide sequence ID" value="NZ_JAEQNC010000012.1"/>
</dbReference>
<dbReference type="PANTHER" id="PTHR44688">
    <property type="entry name" value="DNA-BINDING TRANSCRIPTIONAL ACTIVATOR DEVR_DOSR"/>
    <property type="match status" value="1"/>
</dbReference>
<evidence type="ECO:0000256" key="2">
    <source>
        <dbReference type="ARBA" id="ARBA00023125"/>
    </source>
</evidence>
<dbReference type="SUPFAM" id="SSF46894">
    <property type="entry name" value="C-terminal effector domain of the bipartite response regulators"/>
    <property type="match status" value="1"/>
</dbReference>
<keyword evidence="3" id="KW-0804">Transcription</keyword>
<dbReference type="InterPro" id="IPR016032">
    <property type="entry name" value="Sig_transdc_resp-reg_C-effctor"/>
</dbReference>
<dbReference type="PROSITE" id="PS50043">
    <property type="entry name" value="HTH_LUXR_2"/>
    <property type="match status" value="1"/>
</dbReference>
<dbReference type="AlphaFoldDB" id="A0A936YW02"/>
<evidence type="ECO:0000313" key="6">
    <source>
        <dbReference type="Proteomes" id="UP000633219"/>
    </source>
</evidence>
<evidence type="ECO:0000313" key="5">
    <source>
        <dbReference type="EMBL" id="MBL0374235.1"/>
    </source>
</evidence>
<keyword evidence="6" id="KW-1185">Reference proteome</keyword>
<evidence type="ECO:0000256" key="3">
    <source>
        <dbReference type="ARBA" id="ARBA00023163"/>
    </source>
</evidence>
<dbReference type="EMBL" id="JAEQNC010000012">
    <property type="protein sequence ID" value="MBL0374235.1"/>
    <property type="molecule type" value="Genomic_DNA"/>
</dbReference>
<evidence type="ECO:0000259" key="4">
    <source>
        <dbReference type="PROSITE" id="PS50043"/>
    </source>
</evidence>
<dbReference type="GO" id="GO:0006355">
    <property type="term" value="P:regulation of DNA-templated transcription"/>
    <property type="evidence" value="ECO:0007669"/>
    <property type="project" value="InterPro"/>
</dbReference>
<dbReference type="Gene3D" id="1.10.10.10">
    <property type="entry name" value="Winged helix-like DNA-binding domain superfamily/Winged helix DNA-binding domain"/>
    <property type="match status" value="1"/>
</dbReference>
<evidence type="ECO:0000256" key="1">
    <source>
        <dbReference type="ARBA" id="ARBA00023015"/>
    </source>
</evidence>
<gene>
    <name evidence="5" type="ORF">JJB09_19605</name>
</gene>
<keyword evidence="1" id="KW-0805">Transcription regulation</keyword>
<dbReference type="CDD" id="cd06170">
    <property type="entry name" value="LuxR_C_like"/>
    <property type="match status" value="1"/>
</dbReference>
<keyword evidence="2" id="KW-0238">DNA-binding</keyword>
<dbReference type="Proteomes" id="UP000633219">
    <property type="component" value="Unassembled WGS sequence"/>
</dbReference>